<comment type="caution">
    <text evidence="1">The sequence shown here is derived from an EMBL/GenBank/DDBJ whole genome shotgun (WGS) entry which is preliminary data.</text>
</comment>
<organism evidence="1 2">
    <name type="scientific">Streptomyces javensis</name>
    <dbReference type="NCBI Taxonomy" id="114698"/>
    <lineage>
        <taxon>Bacteria</taxon>
        <taxon>Bacillati</taxon>
        <taxon>Actinomycetota</taxon>
        <taxon>Actinomycetes</taxon>
        <taxon>Kitasatosporales</taxon>
        <taxon>Streptomycetaceae</taxon>
        <taxon>Streptomyces</taxon>
        <taxon>Streptomyces violaceusniger group</taxon>
    </lineage>
</organism>
<gene>
    <name evidence="1" type="ORF">GCM10009579_01870</name>
</gene>
<reference evidence="2" key="1">
    <citation type="journal article" date="2019" name="Int. J. Syst. Evol. Microbiol.">
        <title>The Global Catalogue of Microorganisms (GCM) 10K type strain sequencing project: providing services to taxonomists for standard genome sequencing and annotation.</title>
        <authorList>
            <consortium name="The Broad Institute Genomics Platform"/>
            <consortium name="The Broad Institute Genome Sequencing Center for Infectious Disease"/>
            <person name="Wu L."/>
            <person name="Ma J."/>
        </authorList>
    </citation>
    <scope>NUCLEOTIDE SEQUENCE [LARGE SCALE GENOMIC DNA]</scope>
    <source>
        <strain evidence="2">JCM 11448</strain>
    </source>
</reference>
<proteinExistence type="predicted"/>
<dbReference type="EMBL" id="BAAAIH010000001">
    <property type="protein sequence ID" value="GAA1247943.1"/>
    <property type="molecule type" value="Genomic_DNA"/>
</dbReference>
<name>A0ABP4H293_9ACTN</name>
<evidence type="ECO:0000313" key="2">
    <source>
        <dbReference type="Proteomes" id="UP001500282"/>
    </source>
</evidence>
<dbReference type="Proteomes" id="UP001500282">
    <property type="component" value="Unassembled WGS sequence"/>
</dbReference>
<accession>A0ABP4H293</accession>
<sequence>MQNLRAAEDRLVQGEHYGGAVRGSRVRGIEVLSDVCRSHASILAVWSDPGRWQEGQLPIHSRHACRPCRSRRPWRVRCAPRAPDLADSAAEPDPNPRPGAHKVVVLALDGVYPCELGIPRRVLGSADGRYEVFRTGTSP</sequence>
<keyword evidence="2" id="KW-1185">Reference proteome</keyword>
<evidence type="ECO:0000313" key="1">
    <source>
        <dbReference type="EMBL" id="GAA1247943.1"/>
    </source>
</evidence>
<protein>
    <submittedName>
        <fullName evidence="1">Uncharacterized protein</fullName>
    </submittedName>
</protein>